<feature type="transmembrane region" description="Helical" evidence="1">
    <location>
        <begin position="43"/>
        <end position="61"/>
    </location>
</feature>
<name>A0A2G9WPK9_9HYPH</name>
<feature type="transmembrane region" description="Helical" evidence="1">
    <location>
        <begin position="121"/>
        <end position="142"/>
    </location>
</feature>
<protein>
    <recommendedName>
        <fullName evidence="2">DUF1468 domain-containing protein</fullName>
    </recommendedName>
</protein>
<dbReference type="OrthoDB" id="7915962at2"/>
<sequence length="153" mass="16230">MRQSNAIVAILSVLLGAVILWLASDLTHFDEAGVPGEAFWPSAIAWLFIALGLVQAAEVAFAPSLHAGRTVDLHSAPVRIAFLGAAIALAFAVLLTYFGFIVATAVFVPALMLLMGARSPIQITLTTAGVIAVVWVFFVLIFNNELPPPSLFE</sequence>
<gene>
    <name evidence="3" type="ORF">CJ014_26345</name>
</gene>
<dbReference type="AlphaFoldDB" id="A0A2G9WPK9"/>
<evidence type="ECO:0000313" key="3">
    <source>
        <dbReference type="EMBL" id="PIO96252.1"/>
    </source>
</evidence>
<keyword evidence="4" id="KW-1185">Reference proteome</keyword>
<dbReference type="EMBL" id="NQVN01000042">
    <property type="protein sequence ID" value="PIO96252.1"/>
    <property type="molecule type" value="Genomic_DNA"/>
</dbReference>
<keyword evidence="1" id="KW-0812">Transmembrane</keyword>
<feature type="transmembrane region" description="Helical" evidence="1">
    <location>
        <begin position="82"/>
        <end position="115"/>
    </location>
</feature>
<evidence type="ECO:0000313" key="4">
    <source>
        <dbReference type="Proteomes" id="UP000231070"/>
    </source>
</evidence>
<keyword evidence="1" id="KW-0472">Membrane</keyword>
<dbReference type="InterPro" id="IPR009936">
    <property type="entry name" value="DUF1468"/>
</dbReference>
<evidence type="ECO:0000256" key="1">
    <source>
        <dbReference type="SAM" id="Phobius"/>
    </source>
</evidence>
<comment type="caution">
    <text evidence="3">The sequence shown here is derived from an EMBL/GenBank/DDBJ whole genome shotgun (WGS) entry which is preliminary data.</text>
</comment>
<accession>A0A2G9WPK9</accession>
<dbReference type="Proteomes" id="UP000231070">
    <property type="component" value="Unassembled WGS sequence"/>
</dbReference>
<proteinExistence type="predicted"/>
<keyword evidence="1" id="KW-1133">Transmembrane helix</keyword>
<evidence type="ECO:0000259" key="2">
    <source>
        <dbReference type="Pfam" id="PF07331"/>
    </source>
</evidence>
<reference evidence="3 4" key="1">
    <citation type="submission" date="2017-08" db="EMBL/GenBank/DDBJ databases">
        <title>Pleomorphomonas carboxidotrophicus sp. nov., a new mesophilic hydrogenogenic carboxidotroph.</title>
        <authorList>
            <person name="Esquivel-Elizondo S."/>
            <person name="Krajmalnik-Brown R."/>
            <person name="Maldonado J."/>
        </authorList>
    </citation>
    <scope>NUCLEOTIDE SEQUENCE [LARGE SCALE GENOMIC DNA]</scope>
    <source>
        <strain evidence="3 4">SVCO-16</strain>
    </source>
</reference>
<feature type="transmembrane region" description="Helical" evidence="1">
    <location>
        <begin position="7"/>
        <end position="23"/>
    </location>
</feature>
<dbReference type="RefSeq" id="WP_100083484.1">
    <property type="nucleotide sequence ID" value="NZ_NQVN01000042.1"/>
</dbReference>
<dbReference type="Pfam" id="PF07331">
    <property type="entry name" value="TctB"/>
    <property type="match status" value="1"/>
</dbReference>
<feature type="domain" description="DUF1468" evidence="2">
    <location>
        <begin position="7"/>
        <end position="147"/>
    </location>
</feature>
<organism evidence="3 4">
    <name type="scientific">Pleomorphomonas carboxyditropha</name>
    <dbReference type="NCBI Taxonomy" id="2023338"/>
    <lineage>
        <taxon>Bacteria</taxon>
        <taxon>Pseudomonadati</taxon>
        <taxon>Pseudomonadota</taxon>
        <taxon>Alphaproteobacteria</taxon>
        <taxon>Hyphomicrobiales</taxon>
        <taxon>Pleomorphomonadaceae</taxon>
        <taxon>Pleomorphomonas</taxon>
    </lineage>
</organism>